<protein>
    <submittedName>
        <fullName evidence="1">Uncharacterized protein</fullName>
    </submittedName>
</protein>
<proteinExistence type="predicted"/>
<reference evidence="1 2" key="1">
    <citation type="submission" date="2017-11" db="EMBL/GenBank/DDBJ databases">
        <title>The genome of Rhizophagus clarus HR1 reveals common genetic basis of auxotrophy among arbuscular mycorrhizal fungi.</title>
        <authorList>
            <person name="Kobayashi Y."/>
        </authorList>
    </citation>
    <scope>NUCLEOTIDE SEQUENCE [LARGE SCALE GENOMIC DNA]</scope>
    <source>
        <strain evidence="1 2">HR1</strain>
    </source>
</reference>
<name>A0A2Z6S8D3_9GLOM</name>
<keyword evidence="2" id="KW-1185">Reference proteome</keyword>
<evidence type="ECO:0000313" key="1">
    <source>
        <dbReference type="EMBL" id="GBC00697.1"/>
    </source>
</evidence>
<accession>A0A2Z6S8D3</accession>
<dbReference type="AlphaFoldDB" id="A0A2Z6S8D3"/>
<dbReference type="Proteomes" id="UP000247702">
    <property type="component" value="Unassembled WGS sequence"/>
</dbReference>
<comment type="caution">
    <text evidence="1">The sequence shown here is derived from an EMBL/GenBank/DDBJ whole genome shotgun (WGS) entry which is preliminary data.</text>
</comment>
<sequence length="308" mass="36162">MNQNYIIPSNYQNETFIPGNNYSVGLQQARDVIQTEQSFSNNHSNYSPNNCFFTSTENNLSTQHDNVIISDRDKQQPMSPCALPSHPPLPSQYYPQISAPKQQLIHNNVNSRQVLNQNMQFSHNDLNNSSNNSQLHYTELFKIEISGIEIVVRQKLLPRLNLEMQQQRDEQPPLNLTNRTERSHQNRMHPYNMPGNEQNYRIINRNPNIILRQQNQQHYYSMRQQKNNVSEVDRTTVNESTNNINIQNTLVNQSAVFTRQRTDSFEECNHPLNQEFIVIIYIYLCCKQIRSNLIWIVPAEFRNSLRSL</sequence>
<dbReference type="EMBL" id="BEXD01003268">
    <property type="protein sequence ID" value="GBC00697.1"/>
    <property type="molecule type" value="Genomic_DNA"/>
</dbReference>
<gene>
    <name evidence="1" type="ORF">RclHR1_03940023</name>
</gene>
<evidence type="ECO:0000313" key="2">
    <source>
        <dbReference type="Proteomes" id="UP000247702"/>
    </source>
</evidence>
<organism evidence="1 2">
    <name type="scientific">Rhizophagus clarus</name>
    <dbReference type="NCBI Taxonomy" id="94130"/>
    <lineage>
        <taxon>Eukaryota</taxon>
        <taxon>Fungi</taxon>
        <taxon>Fungi incertae sedis</taxon>
        <taxon>Mucoromycota</taxon>
        <taxon>Glomeromycotina</taxon>
        <taxon>Glomeromycetes</taxon>
        <taxon>Glomerales</taxon>
        <taxon>Glomeraceae</taxon>
        <taxon>Rhizophagus</taxon>
    </lineage>
</organism>